<reference evidence="3" key="1">
    <citation type="submission" date="2022-10" db="EMBL/GenBank/DDBJ databases">
        <title>Streptomyces beihaiensis sp. nov., a chitin degrading actinobacterium, isolated from shrimp pond soil.</title>
        <authorList>
            <person name="Xie J."/>
            <person name="Shen N."/>
        </authorList>
    </citation>
    <scope>NUCLEOTIDE SEQUENCE</scope>
    <source>
        <strain evidence="3">GXMU-J5</strain>
    </source>
</reference>
<keyword evidence="2" id="KW-0503">Monooxygenase</keyword>
<evidence type="ECO:0000256" key="2">
    <source>
        <dbReference type="RuleBase" id="RU000461"/>
    </source>
</evidence>
<evidence type="ECO:0000313" key="3">
    <source>
        <dbReference type="EMBL" id="MCX3062755.1"/>
    </source>
</evidence>
<evidence type="ECO:0000256" key="1">
    <source>
        <dbReference type="ARBA" id="ARBA00010617"/>
    </source>
</evidence>
<dbReference type="PRINTS" id="PR00359">
    <property type="entry name" value="BP450"/>
</dbReference>
<sequence>MFDPRVYARGVPHDRYQVLRDHDPVAWQEEPAVLGWPEGPGFWAVTRHADVARVLKDASAYSSYLGATQIRDPDPADLPFIRGMMLNQDPPAHGRLRRLVSRAFTPRRVEAFTAAARTRARELLGAALAGAAPGEPVDLVATVTDDYALLNLADLLGVPESDRTLMLHWTHRVIGYQDPDEAAAPVLGPDGKPVNPRSPAALADMFAYAGELAAHKRDHPADDIMTTLAADPELTGPEREMFFFLLTIAGNDTVRSAAPGALALLAEDRAAYAGLRAGEVDMSTAVDELLRRHPPVLTFRRTAARDTTLAGHAIRKGDKVVVFHASANHDERVFAEPFRLDLSRTPNPHVSFGGGPHVCLGAHFARLQLRVLYEEVGRALPALTLAAPPRRLVSNFINGIKGLRVTAPAVTD</sequence>
<dbReference type="SUPFAM" id="SSF48264">
    <property type="entry name" value="Cytochrome P450"/>
    <property type="match status" value="1"/>
</dbReference>
<dbReference type="Gene3D" id="1.10.630.10">
    <property type="entry name" value="Cytochrome P450"/>
    <property type="match status" value="1"/>
</dbReference>
<dbReference type="Pfam" id="PF00067">
    <property type="entry name" value="p450"/>
    <property type="match status" value="1"/>
</dbReference>
<proteinExistence type="inferred from homology"/>
<name>A0ABT3U3D0_9ACTN</name>
<organism evidence="3 4">
    <name type="scientific">Streptomyces beihaiensis</name>
    <dbReference type="NCBI Taxonomy" id="2984495"/>
    <lineage>
        <taxon>Bacteria</taxon>
        <taxon>Bacillati</taxon>
        <taxon>Actinomycetota</taxon>
        <taxon>Actinomycetes</taxon>
        <taxon>Kitasatosporales</taxon>
        <taxon>Streptomycetaceae</taxon>
        <taxon>Streptomyces</taxon>
    </lineage>
</organism>
<keyword evidence="2" id="KW-0408">Iron</keyword>
<dbReference type="RefSeq" id="WP_266603194.1">
    <property type="nucleotide sequence ID" value="NZ_JAPHNL010000281.1"/>
</dbReference>
<dbReference type="Proteomes" id="UP001163064">
    <property type="component" value="Unassembled WGS sequence"/>
</dbReference>
<dbReference type="PROSITE" id="PS00086">
    <property type="entry name" value="CYTOCHROME_P450"/>
    <property type="match status" value="1"/>
</dbReference>
<keyword evidence="2" id="KW-0560">Oxidoreductase</keyword>
<gene>
    <name evidence="3" type="ORF">OFY01_23950</name>
</gene>
<evidence type="ECO:0000313" key="4">
    <source>
        <dbReference type="Proteomes" id="UP001163064"/>
    </source>
</evidence>
<dbReference type="InterPro" id="IPR001128">
    <property type="entry name" value="Cyt_P450"/>
</dbReference>
<protein>
    <submittedName>
        <fullName evidence="3">Cytochrome P450</fullName>
    </submittedName>
</protein>
<dbReference type="InterPro" id="IPR017972">
    <property type="entry name" value="Cyt_P450_CS"/>
</dbReference>
<dbReference type="InterPro" id="IPR036396">
    <property type="entry name" value="Cyt_P450_sf"/>
</dbReference>
<dbReference type="EMBL" id="JAPHNL010000281">
    <property type="protein sequence ID" value="MCX3062755.1"/>
    <property type="molecule type" value="Genomic_DNA"/>
</dbReference>
<accession>A0ABT3U3D0</accession>
<comment type="caution">
    <text evidence="3">The sequence shown here is derived from an EMBL/GenBank/DDBJ whole genome shotgun (WGS) entry which is preliminary data.</text>
</comment>
<dbReference type="PANTHER" id="PTHR46696">
    <property type="entry name" value="P450, PUTATIVE (EUROFUNG)-RELATED"/>
    <property type="match status" value="1"/>
</dbReference>
<keyword evidence="2" id="KW-0349">Heme</keyword>
<keyword evidence="4" id="KW-1185">Reference proteome</keyword>
<comment type="similarity">
    <text evidence="1 2">Belongs to the cytochrome P450 family.</text>
</comment>
<keyword evidence="2" id="KW-0479">Metal-binding</keyword>
<dbReference type="PANTHER" id="PTHR46696:SF4">
    <property type="entry name" value="BIOTIN BIOSYNTHESIS CYTOCHROME P450"/>
    <property type="match status" value="1"/>
</dbReference>
<dbReference type="PRINTS" id="PR00385">
    <property type="entry name" value="P450"/>
</dbReference>
<dbReference type="InterPro" id="IPR002397">
    <property type="entry name" value="Cyt_P450_B"/>
</dbReference>